<evidence type="ECO:0000313" key="5">
    <source>
        <dbReference type="Proteomes" id="UP000318437"/>
    </source>
</evidence>
<sequence>MTFPRRLPPMLALSMTLILTLILGFAQDDRADAAGLNNQVNFARVIKPILARKCFACHGAETAESGLALHSAQTAFAKGDSGLPAIVQGKADSSELLRRISSEDELERMPPEGKPLSTEEINLIRQWIDEGAKWEKHWAFEPISRPALPEVQHTDWVRNDVDRFILSLLEASRLQPAKPASKKVLARRIYYDLIGLPPTPDELAEFLADHRPDAYERLVNKLLASPHYGERWARHWLDVVRYAESNSYERDSPKPNVWKYRDYVIQSLNDDKPYDQFVREQLAGDELDEVTDETMTATGYYRLGLWDDEPADPVQALADEMDELVSTTGQAFLGLTVGCARCHDHKIDPFPQADYYGFVAFMGDVTTYGTRADQLSNNQWSTAPTKIRARQDLLNNDLKSKEAVKLQLEQQAIKRMSGVLQRLTESDKREEVLRENLRAHLKANEEQEYDVTLQEITALNQEIEKLGHDHAVLALARTDSSPPATHIHVRGNPHVPGKDVVPHFPQILGGEEPEITPLGNRASVGRRRVLADWIASPENMLTSRVIANRVWQHHFGRGIVRSPNNFGQLGIPPTHPKLLDYLASYLTDHNWRLKSLHRLIVTSSAYRMSSEANPAGMAVDPDNNLFWRFDFRRLSAEEIRDSVLAVSGKLNRELYGPSIYPQLSQEVLATQSQPGLNWGDSTPEQQARRSVYIHVKRSLLMPLLTAFDLPDPDSSCEARFNTTQPAQAFAMLHSTFLHEQATDLAQRVQNEAGAEKNSQVTHALQLVLGREANQEEIQLGLDLITRLRNEHGQDANEALRYYCLALLNLNEFIYLD</sequence>
<dbReference type="Pfam" id="PF07583">
    <property type="entry name" value="PSCyt2"/>
    <property type="match status" value="1"/>
</dbReference>
<protein>
    <submittedName>
        <fullName evidence="4">Planctomycete cytochrome C</fullName>
    </submittedName>
</protein>
<dbReference type="PANTHER" id="PTHR35889">
    <property type="entry name" value="CYCLOINULO-OLIGOSACCHARIDE FRUCTANOTRANSFERASE-RELATED"/>
    <property type="match status" value="1"/>
</dbReference>
<dbReference type="RefSeq" id="WP_231936291.1">
    <property type="nucleotide sequence ID" value="NZ_SJPS01000003.1"/>
</dbReference>
<dbReference type="InterPro" id="IPR011444">
    <property type="entry name" value="DUF1549"/>
</dbReference>
<dbReference type="Pfam" id="PF07635">
    <property type="entry name" value="PSCyt1"/>
    <property type="match status" value="1"/>
</dbReference>
<evidence type="ECO:0000259" key="1">
    <source>
        <dbReference type="Pfam" id="PF07583"/>
    </source>
</evidence>
<accession>A0A5C6CXF1</accession>
<comment type="caution">
    <text evidence="4">The sequence shown here is derived from an EMBL/GenBank/DDBJ whole genome shotgun (WGS) entry which is preliminary data.</text>
</comment>
<dbReference type="InterPro" id="IPR036909">
    <property type="entry name" value="Cyt_c-like_dom_sf"/>
</dbReference>
<dbReference type="GO" id="GO:0009055">
    <property type="term" value="F:electron transfer activity"/>
    <property type="evidence" value="ECO:0007669"/>
    <property type="project" value="InterPro"/>
</dbReference>
<feature type="domain" description="Cytochrome C Planctomycete-type" evidence="3">
    <location>
        <begin position="54"/>
        <end position="113"/>
    </location>
</feature>
<dbReference type="Proteomes" id="UP000318437">
    <property type="component" value="Unassembled WGS sequence"/>
</dbReference>
<evidence type="ECO:0000259" key="3">
    <source>
        <dbReference type="Pfam" id="PF07635"/>
    </source>
</evidence>
<dbReference type="InterPro" id="IPR011429">
    <property type="entry name" value="Cyt_c_Planctomycete-type"/>
</dbReference>
<dbReference type="GO" id="GO:0020037">
    <property type="term" value="F:heme binding"/>
    <property type="evidence" value="ECO:0007669"/>
    <property type="project" value="InterPro"/>
</dbReference>
<feature type="domain" description="DUF1549" evidence="1">
    <location>
        <begin position="161"/>
        <end position="365"/>
    </location>
</feature>
<dbReference type="AlphaFoldDB" id="A0A5C6CXF1"/>
<dbReference type="SUPFAM" id="SSF46626">
    <property type="entry name" value="Cytochrome c"/>
    <property type="match status" value="1"/>
</dbReference>
<dbReference type="Pfam" id="PF07587">
    <property type="entry name" value="PSD1"/>
    <property type="match status" value="1"/>
</dbReference>
<proteinExistence type="predicted"/>
<dbReference type="PANTHER" id="PTHR35889:SF3">
    <property type="entry name" value="F-BOX DOMAIN-CONTAINING PROTEIN"/>
    <property type="match status" value="1"/>
</dbReference>
<evidence type="ECO:0000313" key="4">
    <source>
        <dbReference type="EMBL" id="TWU27309.1"/>
    </source>
</evidence>
<feature type="domain" description="DUF1553" evidence="2">
    <location>
        <begin position="526"/>
        <end position="781"/>
    </location>
</feature>
<gene>
    <name evidence="4" type="ORF">Pla144_20810</name>
</gene>
<dbReference type="InterPro" id="IPR022655">
    <property type="entry name" value="DUF1553"/>
</dbReference>
<name>A0A5C6CXF1_9BACT</name>
<dbReference type="EMBL" id="SJPS01000003">
    <property type="protein sequence ID" value="TWU27309.1"/>
    <property type="molecule type" value="Genomic_DNA"/>
</dbReference>
<evidence type="ECO:0000259" key="2">
    <source>
        <dbReference type="Pfam" id="PF07587"/>
    </source>
</evidence>
<reference evidence="4 5" key="1">
    <citation type="submission" date="2019-02" db="EMBL/GenBank/DDBJ databases">
        <title>Deep-cultivation of Planctomycetes and their phenomic and genomic characterization uncovers novel biology.</title>
        <authorList>
            <person name="Wiegand S."/>
            <person name="Jogler M."/>
            <person name="Boedeker C."/>
            <person name="Pinto D."/>
            <person name="Vollmers J."/>
            <person name="Rivas-Marin E."/>
            <person name="Kohn T."/>
            <person name="Peeters S.H."/>
            <person name="Heuer A."/>
            <person name="Rast P."/>
            <person name="Oberbeckmann S."/>
            <person name="Bunk B."/>
            <person name="Jeske O."/>
            <person name="Meyerdierks A."/>
            <person name="Storesund J.E."/>
            <person name="Kallscheuer N."/>
            <person name="Luecker S."/>
            <person name="Lage O.M."/>
            <person name="Pohl T."/>
            <person name="Merkel B.J."/>
            <person name="Hornburger P."/>
            <person name="Mueller R.-W."/>
            <person name="Bruemmer F."/>
            <person name="Labrenz M."/>
            <person name="Spormann A.M."/>
            <person name="Op Den Camp H."/>
            <person name="Overmann J."/>
            <person name="Amann R."/>
            <person name="Jetten M.S.M."/>
            <person name="Mascher T."/>
            <person name="Medema M.H."/>
            <person name="Devos D.P."/>
            <person name="Kaster A.-K."/>
            <person name="Ovreas L."/>
            <person name="Rohde M."/>
            <person name="Galperin M.Y."/>
            <person name="Jogler C."/>
        </authorList>
    </citation>
    <scope>NUCLEOTIDE SEQUENCE [LARGE SCALE GENOMIC DNA]</scope>
    <source>
        <strain evidence="4 5">Pla144</strain>
    </source>
</reference>
<organism evidence="4 5">
    <name type="scientific">Bythopirellula polymerisocia</name>
    <dbReference type="NCBI Taxonomy" id="2528003"/>
    <lineage>
        <taxon>Bacteria</taxon>
        <taxon>Pseudomonadati</taxon>
        <taxon>Planctomycetota</taxon>
        <taxon>Planctomycetia</taxon>
        <taxon>Pirellulales</taxon>
        <taxon>Lacipirellulaceae</taxon>
        <taxon>Bythopirellula</taxon>
    </lineage>
</organism>
<keyword evidence="5" id="KW-1185">Reference proteome</keyword>